<protein>
    <submittedName>
        <fullName evidence="2">Uncharacterized protein</fullName>
    </submittedName>
</protein>
<dbReference type="Proteomes" id="UP001207930">
    <property type="component" value="Unassembled WGS sequence"/>
</dbReference>
<name>A0ABT3FTU4_9BACT</name>
<evidence type="ECO:0000313" key="2">
    <source>
        <dbReference type="EMBL" id="MCW1886992.1"/>
    </source>
</evidence>
<keyword evidence="1" id="KW-0472">Membrane</keyword>
<evidence type="ECO:0000256" key="1">
    <source>
        <dbReference type="SAM" id="Phobius"/>
    </source>
</evidence>
<keyword evidence="1" id="KW-0812">Transmembrane</keyword>
<organism evidence="2 3">
    <name type="scientific">Luteolibacter flavescens</name>
    <dbReference type="NCBI Taxonomy" id="1859460"/>
    <lineage>
        <taxon>Bacteria</taxon>
        <taxon>Pseudomonadati</taxon>
        <taxon>Verrucomicrobiota</taxon>
        <taxon>Verrucomicrobiia</taxon>
        <taxon>Verrucomicrobiales</taxon>
        <taxon>Verrucomicrobiaceae</taxon>
        <taxon>Luteolibacter</taxon>
    </lineage>
</organism>
<feature type="transmembrane region" description="Helical" evidence="1">
    <location>
        <begin position="27"/>
        <end position="46"/>
    </location>
</feature>
<accession>A0ABT3FTU4</accession>
<reference evidence="2 3" key="1">
    <citation type="submission" date="2022-10" db="EMBL/GenBank/DDBJ databases">
        <title>Luteolibacter flavescens strain MCCC 1K03193, whole genome shotgun sequencing project.</title>
        <authorList>
            <person name="Zhao G."/>
            <person name="Shen L."/>
        </authorList>
    </citation>
    <scope>NUCLEOTIDE SEQUENCE [LARGE SCALE GENOMIC DNA]</scope>
    <source>
        <strain evidence="2 3">MCCC 1K03193</strain>
    </source>
</reference>
<evidence type="ECO:0000313" key="3">
    <source>
        <dbReference type="Proteomes" id="UP001207930"/>
    </source>
</evidence>
<dbReference type="EMBL" id="JAPDDS010000013">
    <property type="protein sequence ID" value="MCW1886992.1"/>
    <property type="molecule type" value="Genomic_DNA"/>
</dbReference>
<sequence>MAYSIGLAIAGLIMVDCGVRIIDFNPVAAWAILFSGVANIALGVIARGRTYFEVFEDRIELLSPVFTKMRRTKPIKSIRSGSLHHRLVARRDDFARFIAWQRDHPH</sequence>
<proteinExistence type="predicted"/>
<keyword evidence="1" id="KW-1133">Transmembrane helix</keyword>
<keyword evidence="3" id="KW-1185">Reference proteome</keyword>
<dbReference type="RefSeq" id="WP_264502947.1">
    <property type="nucleotide sequence ID" value="NZ_JAPDDS010000013.1"/>
</dbReference>
<gene>
    <name evidence="2" type="ORF">OKA04_19795</name>
</gene>
<comment type="caution">
    <text evidence="2">The sequence shown here is derived from an EMBL/GenBank/DDBJ whole genome shotgun (WGS) entry which is preliminary data.</text>
</comment>